<dbReference type="AlphaFoldDB" id="A0A512E3D3"/>
<keyword evidence="1" id="KW-0812">Transmembrane</keyword>
<keyword evidence="3" id="KW-1185">Reference proteome</keyword>
<evidence type="ECO:0008006" key="4">
    <source>
        <dbReference type="Google" id="ProtNLM"/>
    </source>
</evidence>
<name>A0A512E3D3_9PROT</name>
<dbReference type="EMBL" id="BJYZ01000057">
    <property type="protein sequence ID" value="GEO42980.1"/>
    <property type="molecule type" value="Genomic_DNA"/>
</dbReference>
<evidence type="ECO:0000313" key="2">
    <source>
        <dbReference type="EMBL" id="GEO42980.1"/>
    </source>
</evidence>
<feature type="transmembrane region" description="Helical" evidence="1">
    <location>
        <begin position="361"/>
        <end position="383"/>
    </location>
</feature>
<organism evidence="2 3">
    <name type="scientific">Skermanella aerolata</name>
    <dbReference type="NCBI Taxonomy" id="393310"/>
    <lineage>
        <taxon>Bacteria</taxon>
        <taxon>Pseudomonadati</taxon>
        <taxon>Pseudomonadota</taxon>
        <taxon>Alphaproteobacteria</taxon>
        <taxon>Rhodospirillales</taxon>
        <taxon>Azospirillaceae</taxon>
        <taxon>Skermanella</taxon>
    </lineage>
</organism>
<proteinExistence type="predicted"/>
<gene>
    <name evidence="2" type="ORF">SAE02_71280</name>
</gene>
<accession>A0A512E3D3</accession>
<feature type="transmembrane region" description="Helical" evidence="1">
    <location>
        <begin position="138"/>
        <end position="161"/>
    </location>
</feature>
<feature type="transmembrane region" description="Helical" evidence="1">
    <location>
        <begin position="436"/>
        <end position="457"/>
    </location>
</feature>
<reference evidence="2 3" key="1">
    <citation type="submission" date="2019-07" db="EMBL/GenBank/DDBJ databases">
        <title>Whole genome shotgun sequence of Skermanella aerolata NBRC 106429.</title>
        <authorList>
            <person name="Hosoyama A."/>
            <person name="Uohara A."/>
            <person name="Ohji S."/>
            <person name="Ichikawa N."/>
        </authorList>
    </citation>
    <scope>NUCLEOTIDE SEQUENCE [LARGE SCALE GENOMIC DNA]</scope>
    <source>
        <strain evidence="2 3">NBRC 106429</strain>
    </source>
</reference>
<dbReference type="Proteomes" id="UP000321523">
    <property type="component" value="Unassembled WGS sequence"/>
</dbReference>
<feature type="transmembrane region" description="Helical" evidence="1">
    <location>
        <begin position="105"/>
        <end position="132"/>
    </location>
</feature>
<protein>
    <recommendedName>
        <fullName evidence="4">Glycosyltransferase RgtA/B/C/D-like domain-containing protein</fullName>
    </recommendedName>
</protein>
<feature type="transmembrane region" description="Helical" evidence="1">
    <location>
        <begin position="395"/>
        <end position="416"/>
    </location>
</feature>
<feature type="transmembrane region" description="Helical" evidence="1">
    <location>
        <begin position="24"/>
        <end position="41"/>
    </location>
</feature>
<feature type="transmembrane region" description="Helical" evidence="1">
    <location>
        <begin position="234"/>
        <end position="255"/>
    </location>
</feature>
<dbReference type="RefSeq" id="WP_147041203.1">
    <property type="nucleotide sequence ID" value="NZ_BJYZ01000057.1"/>
</dbReference>
<keyword evidence="1" id="KW-0472">Membrane</keyword>
<sequence length="581" mass="65632">MVDRTAMPVRPTTAAGFSLLLSRWHWAVMLIPLAFLIWAWLGSNGVPYFTDNNESFSAYVHARNMLWFDPLANAFLTDDSVAFHPGAHPFTYTHQGNLPRYLSAVMLLLGITSIEWQILIAGVVSILLAVWFARHVGAHFGLTTAAVVFGLLMATDFLGNLQWYTNLFRTWHLPLFFGCLVCTRWRGAYSLAFVCFFLLWQMEFVFAVFTTVTALGILLLTVREPKTWPMAATICTAIGLSLLIFIAQLILFLGWDGFLFDLRTTYLARNSTVVQWEEIAHFYETRHIVMWPSFKDNNSGFGRFLYVSHTYGAMMYGKPLWVLGLLGTVLNGLIVTGAFLRPDWFTSIRVLAVLSEVNARVGLLLWPMLAGLAFLAYGVSGYTMSGYIQRWGPMLGFPLSVALIGIVVNGAALIVLAWESLPTLVKPRITVDRNRVAAVLALPIVLLWIGNSIQGLASHPLFVHLPAQILATKYRNATFVSNTTYPHMVAHFTGNWSYYSPLLFGPNEKLDQTYNWNADRFVNLDYRRPQYYLCQRLPYRQDVDCDKIAEQMAALGHKIDERGAGWSIVKLNMRSLENHPQ</sequence>
<evidence type="ECO:0000313" key="3">
    <source>
        <dbReference type="Proteomes" id="UP000321523"/>
    </source>
</evidence>
<comment type="caution">
    <text evidence="2">The sequence shown here is derived from an EMBL/GenBank/DDBJ whole genome shotgun (WGS) entry which is preliminary data.</text>
</comment>
<keyword evidence="1" id="KW-1133">Transmembrane helix</keyword>
<feature type="transmembrane region" description="Helical" evidence="1">
    <location>
        <begin position="320"/>
        <end position="340"/>
    </location>
</feature>
<evidence type="ECO:0000256" key="1">
    <source>
        <dbReference type="SAM" id="Phobius"/>
    </source>
</evidence>
<feature type="transmembrane region" description="Helical" evidence="1">
    <location>
        <begin position="205"/>
        <end position="222"/>
    </location>
</feature>